<sequence>MSKLHFLPPNPGKRIQVIGAGLPRTGTNSFCAALSILLNDETHILTMIEAAERFPYNDPSTKAEIFSKLGSVLSGYVATCDAPLNQLVPEFMELYPDALVICTTRDQDAWVRSVVAMTKTVQPALMTFLFFWIPSLRHMPRLITAFTNIYQQRYGPGPSLESEAGARRVWDAHYAHLQETVPRDRLVFYSVKDGWEPLCKVLGVEVPDVPFPRLNDAKDLGALFERLAVQGILRWGLALMIAAGSLVVACSVLLLRV</sequence>
<gene>
    <name evidence="2" type="ORF">CLAFUR5_12387</name>
</gene>
<evidence type="ECO:0000313" key="3">
    <source>
        <dbReference type="Proteomes" id="UP000756132"/>
    </source>
</evidence>
<reference evidence="2" key="1">
    <citation type="submission" date="2021-12" db="EMBL/GenBank/DDBJ databases">
        <authorList>
            <person name="Zaccaron A."/>
            <person name="Stergiopoulos I."/>
        </authorList>
    </citation>
    <scope>NUCLEOTIDE SEQUENCE</scope>
    <source>
        <strain evidence="2">Race5_Kim</strain>
    </source>
</reference>
<feature type="transmembrane region" description="Helical" evidence="1">
    <location>
        <begin position="232"/>
        <end position="255"/>
    </location>
</feature>
<accession>A0A9Q8PHN3</accession>
<evidence type="ECO:0000313" key="2">
    <source>
        <dbReference type="EMBL" id="UJO22623.1"/>
    </source>
</evidence>
<keyword evidence="1" id="KW-1133">Transmembrane helix</keyword>
<dbReference type="Gene3D" id="3.40.50.300">
    <property type="entry name" value="P-loop containing nucleotide triphosphate hydrolases"/>
    <property type="match status" value="1"/>
</dbReference>
<keyword evidence="3" id="KW-1185">Reference proteome</keyword>
<reference evidence="2" key="2">
    <citation type="journal article" date="2022" name="Microb. Genom.">
        <title>A chromosome-scale genome assembly of the tomato pathogen Cladosporium fulvum reveals a compartmentalized genome architecture and the presence of a dispensable chromosome.</title>
        <authorList>
            <person name="Zaccaron A.Z."/>
            <person name="Chen L.H."/>
            <person name="Samaras A."/>
            <person name="Stergiopoulos I."/>
        </authorList>
    </citation>
    <scope>NUCLEOTIDE SEQUENCE</scope>
    <source>
        <strain evidence="2">Race5_Kim</strain>
    </source>
</reference>
<dbReference type="SUPFAM" id="SSF52540">
    <property type="entry name" value="P-loop containing nucleoside triphosphate hydrolases"/>
    <property type="match status" value="1"/>
</dbReference>
<dbReference type="KEGG" id="ffu:CLAFUR5_12387"/>
<dbReference type="OrthoDB" id="408152at2759"/>
<dbReference type="PANTHER" id="PTHR36978">
    <property type="entry name" value="P-LOOP CONTAINING NUCLEOTIDE TRIPHOSPHATE HYDROLASE"/>
    <property type="match status" value="1"/>
</dbReference>
<keyword evidence="1" id="KW-0472">Membrane</keyword>
<dbReference type="EMBL" id="CP090172">
    <property type="protein sequence ID" value="UJO22623.1"/>
    <property type="molecule type" value="Genomic_DNA"/>
</dbReference>
<dbReference type="InterPro" id="IPR027417">
    <property type="entry name" value="P-loop_NTPase"/>
</dbReference>
<keyword evidence="1" id="KW-0812">Transmembrane</keyword>
<dbReference type="Pfam" id="PF17784">
    <property type="entry name" value="Sulfotransfer_4"/>
    <property type="match status" value="1"/>
</dbReference>
<proteinExistence type="predicted"/>
<name>A0A9Q8PHN3_PASFU</name>
<dbReference type="PANTHER" id="PTHR36978:SF3">
    <property type="entry name" value="P-LOOP CONTAINING NUCLEOSIDE TRIPHOSPHATE HYDROLASE PROTEIN"/>
    <property type="match status" value="1"/>
</dbReference>
<protein>
    <recommendedName>
        <fullName evidence="4">NAD dependent epimerase/dehydratase</fullName>
    </recommendedName>
</protein>
<evidence type="ECO:0000256" key="1">
    <source>
        <dbReference type="SAM" id="Phobius"/>
    </source>
</evidence>
<dbReference type="RefSeq" id="XP_047766989.1">
    <property type="nucleotide sequence ID" value="XM_047911535.1"/>
</dbReference>
<dbReference type="AlphaFoldDB" id="A0A9Q8PHN3"/>
<evidence type="ECO:0008006" key="4">
    <source>
        <dbReference type="Google" id="ProtNLM"/>
    </source>
</evidence>
<dbReference type="Proteomes" id="UP000756132">
    <property type="component" value="Chromosome 10"/>
</dbReference>
<dbReference type="InterPro" id="IPR040632">
    <property type="entry name" value="Sulfotransfer_4"/>
</dbReference>
<dbReference type="GeneID" id="71992265"/>
<organism evidence="2 3">
    <name type="scientific">Passalora fulva</name>
    <name type="common">Tomato leaf mold</name>
    <name type="synonym">Cladosporium fulvum</name>
    <dbReference type="NCBI Taxonomy" id="5499"/>
    <lineage>
        <taxon>Eukaryota</taxon>
        <taxon>Fungi</taxon>
        <taxon>Dikarya</taxon>
        <taxon>Ascomycota</taxon>
        <taxon>Pezizomycotina</taxon>
        <taxon>Dothideomycetes</taxon>
        <taxon>Dothideomycetidae</taxon>
        <taxon>Mycosphaerellales</taxon>
        <taxon>Mycosphaerellaceae</taxon>
        <taxon>Fulvia</taxon>
    </lineage>
</organism>